<dbReference type="Pfam" id="PF00975">
    <property type="entry name" value="Thioesterase"/>
    <property type="match status" value="1"/>
</dbReference>
<dbReference type="InterPro" id="IPR029058">
    <property type="entry name" value="AB_hydrolase_fold"/>
</dbReference>
<keyword evidence="5" id="KW-1185">Reference proteome</keyword>
<comment type="similarity">
    <text evidence="1">Belongs to the thioesterase family.</text>
</comment>
<dbReference type="Gene3D" id="3.40.50.1820">
    <property type="entry name" value="alpha/beta hydrolase"/>
    <property type="match status" value="1"/>
</dbReference>
<accession>A0A0D7CFA5</accession>
<dbReference type="InterPro" id="IPR012223">
    <property type="entry name" value="TEII"/>
</dbReference>
<feature type="domain" description="Thioesterase TesA-like" evidence="3">
    <location>
        <begin position="28"/>
        <end position="250"/>
    </location>
</feature>
<keyword evidence="2" id="KW-0378">Hydrolase</keyword>
<dbReference type="GO" id="GO:0008610">
    <property type="term" value="P:lipid biosynthetic process"/>
    <property type="evidence" value="ECO:0007669"/>
    <property type="project" value="TreeGrafter"/>
</dbReference>
<evidence type="ECO:0000313" key="4">
    <source>
        <dbReference type="EMBL" id="KIZ14868.1"/>
    </source>
</evidence>
<dbReference type="SUPFAM" id="SSF53474">
    <property type="entry name" value="alpha/beta-Hydrolases"/>
    <property type="match status" value="1"/>
</dbReference>
<protein>
    <recommendedName>
        <fullName evidence="3">Thioesterase TesA-like domain-containing protein</fullName>
    </recommendedName>
</protein>
<dbReference type="AlphaFoldDB" id="A0A0D7CFA5"/>
<sequence length="260" mass="28905">MRTANPTSPERWLRLCNTPVQQPRLRLVCLPHAGGTAHEFRSWGARLSSDVAVYAVQYPGRQDRFVEPLVDDMGTMVERIVEVLEPWIGEPLMLFGHSMGAYIAYEVAAELERRHGQVIDLLAVSGAAPPHRKRRGRIHELSDTELIADLKRVNASLADLLAQPELVKVLLPMIRADYRLSERYERHDPLPVKAPLVALSGNADPEVDRSGLEAWSAFANSRFDVIVLQGGHFYLFDGEADVTAALAAHLPGAPHWSNGR</sequence>
<organism evidence="4 5">
    <name type="scientific">Streptomyces natalensis ATCC 27448</name>
    <dbReference type="NCBI Taxonomy" id="1240678"/>
    <lineage>
        <taxon>Bacteria</taxon>
        <taxon>Bacillati</taxon>
        <taxon>Actinomycetota</taxon>
        <taxon>Actinomycetes</taxon>
        <taxon>Kitasatosporales</taxon>
        <taxon>Streptomycetaceae</taxon>
        <taxon>Streptomyces</taxon>
    </lineage>
</organism>
<dbReference type="Proteomes" id="UP000032458">
    <property type="component" value="Unassembled WGS sequence"/>
</dbReference>
<evidence type="ECO:0000256" key="1">
    <source>
        <dbReference type="ARBA" id="ARBA00007169"/>
    </source>
</evidence>
<dbReference type="PATRIC" id="fig|1240678.4.peg.6609"/>
<gene>
    <name evidence="4" type="ORF">SNA_30875</name>
</gene>
<dbReference type="InterPro" id="IPR020802">
    <property type="entry name" value="TesA-like"/>
</dbReference>
<dbReference type="EMBL" id="JRKI01000045">
    <property type="protein sequence ID" value="KIZ14868.1"/>
    <property type="molecule type" value="Genomic_DNA"/>
</dbReference>
<dbReference type="GO" id="GO:0016787">
    <property type="term" value="F:hydrolase activity"/>
    <property type="evidence" value="ECO:0007669"/>
    <property type="project" value="UniProtKB-KW"/>
</dbReference>
<comment type="caution">
    <text evidence="4">The sequence shown here is derived from an EMBL/GenBank/DDBJ whole genome shotgun (WGS) entry which is preliminary data.</text>
</comment>
<evidence type="ECO:0000313" key="5">
    <source>
        <dbReference type="Proteomes" id="UP000032458"/>
    </source>
</evidence>
<proteinExistence type="inferred from homology"/>
<evidence type="ECO:0000259" key="3">
    <source>
        <dbReference type="SMART" id="SM00824"/>
    </source>
</evidence>
<evidence type="ECO:0000256" key="2">
    <source>
        <dbReference type="ARBA" id="ARBA00022801"/>
    </source>
</evidence>
<reference evidence="4 5" key="1">
    <citation type="submission" date="2014-09" db="EMBL/GenBank/DDBJ databases">
        <title>Draft genome sequence of Streptomyces natalensis ATCC 27448, producer of the antifungal pimaricin.</title>
        <authorList>
            <person name="Mendes M.V."/>
            <person name="Beites T."/>
            <person name="Pires S."/>
            <person name="Santos C.L."/>
            <person name="Moradas-Ferreira P."/>
        </authorList>
    </citation>
    <scope>NUCLEOTIDE SEQUENCE [LARGE SCALE GENOMIC DNA]</scope>
    <source>
        <strain evidence="4 5">ATCC 27448</strain>
    </source>
</reference>
<dbReference type="PANTHER" id="PTHR11487">
    <property type="entry name" value="THIOESTERASE"/>
    <property type="match status" value="1"/>
</dbReference>
<dbReference type="InterPro" id="IPR001031">
    <property type="entry name" value="Thioesterase"/>
</dbReference>
<name>A0A0D7CFA5_9ACTN</name>
<dbReference type="PANTHER" id="PTHR11487:SF0">
    <property type="entry name" value="S-ACYL FATTY ACID SYNTHASE THIOESTERASE, MEDIUM CHAIN"/>
    <property type="match status" value="1"/>
</dbReference>
<dbReference type="SMART" id="SM00824">
    <property type="entry name" value="PKS_TE"/>
    <property type="match status" value="1"/>
</dbReference>